<dbReference type="EMBL" id="PVNE01000015">
    <property type="protein sequence ID" value="PRX40222.1"/>
    <property type="molecule type" value="Genomic_DNA"/>
</dbReference>
<name>A0A2T0LDV3_9BACL</name>
<evidence type="ECO:0000313" key="2">
    <source>
        <dbReference type="EMBL" id="PRX40222.1"/>
    </source>
</evidence>
<feature type="compositionally biased region" description="Basic and acidic residues" evidence="1">
    <location>
        <begin position="62"/>
        <end position="92"/>
    </location>
</feature>
<proteinExistence type="predicted"/>
<feature type="region of interest" description="Disordered" evidence="1">
    <location>
        <begin position="25"/>
        <end position="98"/>
    </location>
</feature>
<dbReference type="RefSeq" id="WP_106345425.1">
    <property type="nucleotide sequence ID" value="NZ_PVNE01000015.1"/>
</dbReference>
<sequence length="213" mass="24196">MWQKIGFTLLMVLVLSGCTINLNLNGEDGDSAKSNQKQTEHSESPKDPDDEDQVSQNPTSDQQKEGTSDGKKEGTSDQPKKGTSDRQKEGKKGNYPWWRDSVQSYEQNEVFMGHSTNGSNGKYTVEVTVSCPPEYKFYYDVFVSDPYGKHKVINKKEVPLPKNATFRPEHVTFDVTIPSSRVPKEGLAYAVLYKLDEQGKRMHEIRVKLDLWE</sequence>
<dbReference type="AlphaFoldDB" id="A0A2T0LDV3"/>
<accession>A0A2T0LDV3</accession>
<feature type="compositionally biased region" description="Basic and acidic residues" evidence="1">
    <location>
        <begin position="38"/>
        <end position="47"/>
    </location>
</feature>
<evidence type="ECO:0000313" key="3">
    <source>
        <dbReference type="Proteomes" id="UP000237797"/>
    </source>
</evidence>
<organism evidence="2 3">
    <name type="scientific">Planifilum fimeticola</name>
    <dbReference type="NCBI Taxonomy" id="201975"/>
    <lineage>
        <taxon>Bacteria</taxon>
        <taxon>Bacillati</taxon>
        <taxon>Bacillota</taxon>
        <taxon>Bacilli</taxon>
        <taxon>Bacillales</taxon>
        <taxon>Thermoactinomycetaceae</taxon>
        <taxon>Planifilum</taxon>
    </lineage>
</organism>
<comment type="caution">
    <text evidence="2">The sequence shown here is derived from an EMBL/GenBank/DDBJ whole genome shotgun (WGS) entry which is preliminary data.</text>
</comment>
<dbReference type="Proteomes" id="UP000237797">
    <property type="component" value="Unassembled WGS sequence"/>
</dbReference>
<gene>
    <name evidence="2" type="ORF">CLV97_11519</name>
</gene>
<reference evidence="2 3" key="1">
    <citation type="submission" date="2018-03" db="EMBL/GenBank/DDBJ databases">
        <title>Genomic Encyclopedia of Archaeal and Bacterial Type Strains, Phase II (KMG-II): from individual species to whole genera.</title>
        <authorList>
            <person name="Goeker M."/>
        </authorList>
    </citation>
    <scope>NUCLEOTIDE SEQUENCE [LARGE SCALE GENOMIC DNA]</scope>
    <source>
        <strain evidence="2 3">DSM 44946</strain>
    </source>
</reference>
<keyword evidence="3" id="KW-1185">Reference proteome</keyword>
<protein>
    <recommendedName>
        <fullName evidence="4">Lipoprotein</fullName>
    </recommendedName>
</protein>
<dbReference type="PROSITE" id="PS51257">
    <property type="entry name" value="PROKAR_LIPOPROTEIN"/>
    <property type="match status" value="1"/>
</dbReference>
<evidence type="ECO:0008006" key="4">
    <source>
        <dbReference type="Google" id="ProtNLM"/>
    </source>
</evidence>
<evidence type="ECO:0000256" key="1">
    <source>
        <dbReference type="SAM" id="MobiDB-lite"/>
    </source>
</evidence>